<keyword evidence="2" id="KW-1185">Reference proteome</keyword>
<dbReference type="EMBL" id="JAHRIQ010052898">
    <property type="protein sequence ID" value="MEQ2238627.1"/>
    <property type="molecule type" value="Genomic_DNA"/>
</dbReference>
<dbReference type="InterPro" id="IPR009057">
    <property type="entry name" value="Homeodomain-like_sf"/>
</dbReference>
<dbReference type="SUPFAM" id="SSF46689">
    <property type="entry name" value="Homeodomain-like"/>
    <property type="match status" value="1"/>
</dbReference>
<evidence type="ECO:0008006" key="3">
    <source>
        <dbReference type="Google" id="ProtNLM"/>
    </source>
</evidence>
<gene>
    <name evidence="1" type="ORF">ILYODFUR_035102</name>
</gene>
<evidence type="ECO:0000313" key="2">
    <source>
        <dbReference type="Proteomes" id="UP001482620"/>
    </source>
</evidence>
<reference evidence="1 2" key="1">
    <citation type="submission" date="2021-06" db="EMBL/GenBank/DDBJ databases">
        <authorList>
            <person name="Palmer J.M."/>
        </authorList>
    </citation>
    <scope>NUCLEOTIDE SEQUENCE [LARGE SCALE GENOMIC DNA]</scope>
    <source>
        <strain evidence="2">if_2019</strain>
        <tissue evidence="1">Muscle</tissue>
    </source>
</reference>
<proteinExistence type="predicted"/>
<sequence>MLQVLRERTIGMLTAAKSTRAVAHKLNIHPSTIGSLQRRFREFGSTSNRPHNRRPCVTTPVQDLHIQPVHFQDRLSPATRTAAETIGFTTKEFLHKLSETSRRLICMLVVLIGVST</sequence>
<evidence type="ECO:0000313" key="1">
    <source>
        <dbReference type="EMBL" id="MEQ2238627.1"/>
    </source>
</evidence>
<dbReference type="Gene3D" id="1.10.10.10">
    <property type="entry name" value="Winged helix-like DNA-binding domain superfamily/Winged helix DNA-binding domain"/>
    <property type="match status" value="1"/>
</dbReference>
<dbReference type="InterPro" id="IPR036388">
    <property type="entry name" value="WH-like_DNA-bd_sf"/>
</dbReference>
<organism evidence="1 2">
    <name type="scientific">Ilyodon furcidens</name>
    <name type="common">goldbreast splitfin</name>
    <dbReference type="NCBI Taxonomy" id="33524"/>
    <lineage>
        <taxon>Eukaryota</taxon>
        <taxon>Metazoa</taxon>
        <taxon>Chordata</taxon>
        <taxon>Craniata</taxon>
        <taxon>Vertebrata</taxon>
        <taxon>Euteleostomi</taxon>
        <taxon>Actinopterygii</taxon>
        <taxon>Neopterygii</taxon>
        <taxon>Teleostei</taxon>
        <taxon>Neoteleostei</taxon>
        <taxon>Acanthomorphata</taxon>
        <taxon>Ovalentaria</taxon>
        <taxon>Atherinomorphae</taxon>
        <taxon>Cyprinodontiformes</taxon>
        <taxon>Goodeidae</taxon>
        <taxon>Ilyodon</taxon>
    </lineage>
</organism>
<dbReference type="Proteomes" id="UP001482620">
    <property type="component" value="Unassembled WGS sequence"/>
</dbReference>
<comment type="caution">
    <text evidence="1">The sequence shown here is derived from an EMBL/GenBank/DDBJ whole genome shotgun (WGS) entry which is preliminary data.</text>
</comment>
<protein>
    <recommendedName>
        <fullName evidence="3">Transposase</fullName>
    </recommendedName>
</protein>
<accession>A0ABV0U4L4</accession>
<name>A0ABV0U4L4_9TELE</name>